<dbReference type="Pfam" id="PF08241">
    <property type="entry name" value="Methyltransf_11"/>
    <property type="match status" value="1"/>
</dbReference>
<evidence type="ECO:0000256" key="1">
    <source>
        <dbReference type="ARBA" id="ARBA00022679"/>
    </source>
</evidence>
<keyword evidence="1 3" id="KW-0808">Transferase</keyword>
<feature type="domain" description="Methyltransferase type 11" evidence="2">
    <location>
        <begin position="46"/>
        <end position="144"/>
    </location>
</feature>
<keyword evidence="3" id="KW-0489">Methyltransferase</keyword>
<dbReference type="PANTHER" id="PTHR44068:SF1">
    <property type="entry name" value="HYPOTHETICAL LOC100005854"/>
    <property type="match status" value="1"/>
</dbReference>
<dbReference type="CDD" id="cd02440">
    <property type="entry name" value="AdoMet_MTases"/>
    <property type="match status" value="1"/>
</dbReference>
<dbReference type="GO" id="GO:0032259">
    <property type="term" value="P:methylation"/>
    <property type="evidence" value="ECO:0007669"/>
    <property type="project" value="UniProtKB-KW"/>
</dbReference>
<gene>
    <name evidence="3" type="ORF">DV520_02640</name>
</gene>
<proteinExistence type="predicted"/>
<protein>
    <submittedName>
        <fullName evidence="3">Class I SAM-dependent methyltransferase</fullName>
    </submittedName>
</protein>
<name>A0A3E2B5D9_9FIRM</name>
<evidence type="ECO:0000313" key="4">
    <source>
        <dbReference type="Proteomes" id="UP000260649"/>
    </source>
</evidence>
<dbReference type="SUPFAM" id="SSF53335">
    <property type="entry name" value="S-adenosyl-L-methionine-dependent methyltransferases"/>
    <property type="match status" value="1"/>
</dbReference>
<dbReference type="OrthoDB" id="9772751at2"/>
<dbReference type="RefSeq" id="WP_021920193.1">
    <property type="nucleotide sequence ID" value="NZ_DBEZLF010000177.1"/>
</dbReference>
<dbReference type="GO" id="GO:0003838">
    <property type="term" value="F:sterol 24-C-methyltransferase activity"/>
    <property type="evidence" value="ECO:0007669"/>
    <property type="project" value="TreeGrafter"/>
</dbReference>
<sequence>MAFFQNTRKPEGLGGKLMVTMMNHGHASLSAFGLQHIAIQENASCLDLGCGGGANVKKLLARSPQGHVTGLDYSEVSVAKSRKCNAAAIEAGRCEIVLGNVMDLPFPDDAFHVATAFETIYFWPDLAQAFAQVFRVLKPNGLFLLCNEASGADAKGAKWASLIEGMRVYSSEDLRRLLRQAGFSNLKMSENPKGWLCIVAEKKATPQPKQPL</sequence>
<dbReference type="PANTHER" id="PTHR44068">
    <property type="entry name" value="ZGC:194242"/>
    <property type="match status" value="1"/>
</dbReference>
<dbReference type="GO" id="GO:0016126">
    <property type="term" value="P:sterol biosynthetic process"/>
    <property type="evidence" value="ECO:0007669"/>
    <property type="project" value="TreeGrafter"/>
</dbReference>
<dbReference type="InterPro" id="IPR013216">
    <property type="entry name" value="Methyltransf_11"/>
</dbReference>
<evidence type="ECO:0000259" key="2">
    <source>
        <dbReference type="Pfam" id="PF08241"/>
    </source>
</evidence>
<dbReference type="InterPro" id="IPR029063">
    <property type="entry name" value="SAM-dependent_MTases_sf"/>
</dbReference>
<dbReference type="InterPro" id="IPR050447">
    <property type="entry name" value="Erg6_SMT_methyltransf"/>
</dbReference>
<organism evidence="3 4">
    <name type="scientific">Evtepia gabavorous</name>
    <dbReference type="NCBI Taxonomy" id="2211183"/>
    <lineage>
        <taxon>Bacteria</taxon>
        <taxon>Bacillati</taxon>
        <taxon>Bacillota</taxon>
        <taxon>Clostridia</taxon>
        <taxon>Eubacteriales</taxon>
        <taxon>Evtepia</taxon>
    </lineage>
</organism>
<dbReference type="AlphaFoldDB" id="A0A3E2B5D9"/>
<accession>A0A3E2B5D9</accession>
<evidence type="ECO:0000313" key="3">
    <source>
        <dbReference type="EMBL" id="RFT07228.1"/>
    </source>
</evidence>
<dbReference type="Proteomes" id="UP000260649">
    <property type="component" value="Unassembled WGS sequence"/>
</dbReference>
<comment type="caution">
    <text evidence="3">The sequence shown here is derived from an EMBL/GenBank/DDBJ whole genome shotgun (WGS) entry which is preliminary data.</text>
</comment>
<dbReference type="EMBL" id="QQRQ01000003">
    <property type="protein sequence ID" value="RFT07228.1"/>
    <property type="molecule type" value="Genomic_DNA"/>
</dbReference>
<reference evidence="3 4" key="1">
    <citation type="submission" date="2018-07" db="EMBL/GenBank/DDBJ databases">
        <title>GABA Modulating Bacteria of the Human Gut Microbiota.</title>
        <authorList>
            <person name="Strandwitz P."/>
            <person name="Kim K.H."/>
            <person name="Terekhova D."/>
            <person name="Liu J.K."/>
            <person name="Sharma A."/>
            <person name="Levering J."/>
            <person name="Mcdonald D."/>
            <person name="Dietrich D."/>
            <person name="Ramadhar T.R."/>
            <person name="Lekbua A."/>
            <person name="Mroue N."/>
            <person name="Liston C."/>
            <person name="Stewart E.J."/>
            <person name="Dubin M.J."/>
            <person name="Zengler K."/>
            <person name="Knight R."/>
            <person name="Gilbert J.A."/>
            <person name="Clardy J."/>
            <person name="Lewis K."/>
        </authorList>
    </citation>
    <scope>NUCLEOTIDE SEQUENCE [LARGE SCALE GENOMIC DNA]</scope>
    <source>
        <strain evidence="3 4">KLE1738</strain>
    </source>
</reference>
<dbReference type="Gene3D" id="3.40.50.150">
    <property type="entry name" value="Vaccinia Virus protein VP39"/>
    <property type="match status" value="1"/>
</dbReference>
<keyword evidence="4" id="KW-1185">Reference proteome</keyword>